<evidence type="ECO:0000313" key="3">
    <source>
        <dbReference type="Proteomes" id="UP000184292"/>
    </source>
</evidence>
<reference evidence="2 3" key="1">
    <citation type="submission" date="2016-11" db="EMBL/GenBank/DDBJ databases">
        <authorList>
            <person name="Jaros S."/>
            <person name="Januszkiewicz K."/>
            <person name="Wedrychowicz H."/>
        </authorList>
    </citation>
    <scope>NUCLEOTIDE SEQUENCE [LARGE SCALE GENOMIC DNA]</scope>
    <source>
        <strain evidence="2 3">DSM 100565</strain>
    </source>
</reference>
<sequence>MSEIRTNAEIEDVLSSIRRLVSKGERGDAPAAPAQAPRLVLTPALRIAEAPREAEVEAEAGTGADEPLDLSVLDLGPHSDPAPQEAAARPGLRAVPDAPAGPAREHAEEPPRAGESDIPAAGPMAERPGEVGEGAPDGAEGGAGSAPPEESEDDAAALEAAALRATIAELESAVTRTAEAWEPDGSEVEGRDLPRDWSRDWARDEGAAAFFHSRRAPAQPDSEPVAETPAPDAVAPALDEAALRGLVADVLREELAGELGERITRNVRRLVRREIARALASQ</sequence>
<protein>
    <recommendedName>
        <fullName evidence="4">Cell pole-organizing protein PopZ</fullName>
    </recommendedName>
</protein>
<dbReference type="STRING" id="1447782.SAMN05444417_1327"/>
<name>A0A1M6CR77_9RHOB</name>
<keyword evidence="3" id="KW-1185">Reference proteome</keyword>
<proteinExistence type="predicted"/>
<feature type="compositionally biased region" description="Basic and acidic residues" evidence="1">
    <location>
        <begin position="188"/>
        <end position="206"/>
    </location>
</feature>
<feature type="compositionally biased region" description="Basic and acidic residues" evidence="1">
    <location>
        <begin position="103"/>
        <end position="115"/>
    </location>
</feature>
<dbReference type="AlphaFoldDB" id="A0A1M6CR77"/>
<evidence type="ECO:0008006" key="4">
    <source>
        <dbReference type="Google" id="ProtNLM"/>
    </source>
</evidence>
<gene>
    <name evidence="2" type="ORF">SAMN05444417_1327</name>
</gene>
<dbReference type="RefSeq" id="WP_073327130.1">
    <property type="nucleotide sequence ID" value="NZ_FQYO01000002.1"/>
</dbReference>
<accession>A0A1M6CR77</accession>
<organism evidence="2 3">
    <name type="scientific">Wenxinia saemankumensis</name>
    <dbReference type="NCBI Taxonomy" id="1447782"/>
    <lineage>
        <taxon>Bacteria</taxon>
        <taxon>Pseudomonadati</taxon>
        <taxon>Pseudomonadota</taxon>
        <taxon>Alphaproteobacteria</taxon>
        <taxon>Rhodobacterales</taxon>
        <taxon>Roseobacteraceae</taxon>
        <taxon>Wenxinia</taxon>
    </lineage>
</organism>
<dbReference type="EMBL" id="FQYO01000002">
    <property type="protein sequence ID" value="SHI63585.1"/>
    <property type="molecule type" value="Genomic_DNA"/>
</dbReference>
<evidence type="ECO:0000313" key="2">
    <source>
        <dbReference type="EMBL" id="SHI63585.1"/>
    </source>
</evidence>
<dbReference type="Proteomes" id="UP000184292">
    <property type="component" value="Unassembled WGS sequence"/>
</dbReference>
<evidence type="ECO:0000256" key="1">
    <source>
        <dbReference type="SAM" id="MobiDB-lite"/>
    </source>
</evidence>
<feature type="region of interest" description="Disordered" evidence="1">
    <location>
        <begin position="50"/>
        <end position="162"/>
    </location>
</feature>
<feature type="region of interest" description="Disordered" evidence="1">
    <location>
        <begin position="175"/>
        <end position="234"/>
    </location>
</feature>
<dbReference type="OrthoDB" id="7875768at2"/>